<organism evidence="2 3">
    <name type="scientific">Aspergillus bertholletiae</name>
    <dbReference type="NCBI Taxonomy" id="1226010"/>
    <lineage>
        <taxon>Eukaryota</taxon>
        <taxon>Fungi</taxon>
        <taxon>Dikarya</taxon>
        <taxon>Ascomycota</taxon>
        <taxon>Pezizomycotina</taxon>
        <taxon>Eurotiomycetes</taxon>
        <taxon>Eurotiomycetidae</taxon>
        <taxon>Eurotiales</taxon>
        <taxon>Aspergillaceae</taxon>
        <taxon>Aspergillus</taxon>
        <taxon>Aspergillus subgen. Circumdati</taxon>
    </lineage>
</organism>
<accession>A0A5N7B5E4</accession>
<reference evidence="2 3" key="1">
    <citation type="submission" date="2019-04" db="EMBL/GenBank/DDBJ databases">
        <title>Friends and foes A comparative genomics studyof 23 Aspergillus species from section Flavi.</title>
        <authorList>
            <consortium name="DOE Joint Genome Institute"/>
            <person name="Kjaerbolling I."/>
            <person name="Vesth T."/>
            <person name="Frisvad J.C."/>
            <person name="Nybo J.L."/>
            <person name="Theobald S."/>
            <person name="Kildgaard S."/>
            <person name="Isbrandt T."/>
            <person name="Kuo A."/>
            <person name="Sato A."/>
            <person name="Lyhne E.K."/>
            <person name="Kogle M.E."/>
            <person name="Wiebenga A."/>
            <person name="Kun R.S."/>
            <person name="Lubbers R.J."/>
            <person name="Makela M.R."/>
            <person name="Barry K."/>
            <person name="Chovatia M."/>
            <person name="Clum A."/>
            <person name="Daum C."/>
            <person name="Haridas S."/>
            <person name="He G."/>
            <person name="LaButti K."/>
            <person name="Lipzen A."/>
            <person name="Mondo S."/>
            <person name="Riley R."/>
            <person name="Salamov A."/>
            <person name="Simmons B.A."/>
            <person name="Magnuson J.K."/>
            <person name="Henrissat B."/>
            <person name="Mortensen U.H."/>
            <person name="Larsen T.O."/>
            <person name="Devries R.P."/>
            <person name="Grigoriev I.V."/>
            <person name="Machida M."/>
            <person name="Baker S.E."/>
            <person name="Andersen M.R."/>
        </authorList>
    </citation>
    <scope>NUCLEOTIDE SEQUENCE [LARGE SCALE GENOMIC DNA]</scope>
    <source>
        <strain evidence="2 3">IBT 29228</strain>
    </source>
</reference>
<dbReference type="EMBL" id="ML736237">
    <property type="protein sequence ID" value="KAE8376589.1"/>
    <property type="molecule type" value="Genomic_DNA"/>
</dbReference>
<evidence type="ECO:0000256" key="1">
    <source>
        <dbReference type="SAM" id="MobiDB-lite"/>
    </source>
</evidence>
<feature type="region of interest" description="Disordered" evidence="1">
    <location>
        <begin position="1"/>
        <end position="21"/>
    </location>
</feature>
<gene>
    <name evidence="2" type="ORF">BDV26DRAFT_293929</name>
</gene>
<dbReference type="OrthoDB" id="4501078at2759"/>
<name>A0A5N7B5E4_9EURO</name>
<evidence type="ECO:0000313" key="3">
    <source>
        <dbReference type="Proteomes" id="UP000326198"/>
    </source>
</evidence>
<dbReference type="Proteomes" id="UP000326198">
    <property type="component" value="Unassembled WGS sequence"/>
</dbReference>
<dbReference type="AlphaFoldDB" id="A0A5N7B5E4"/>
<protein>
    <submittedName>
        <fullName evidence="2">Uncharacterized protein</fullName>
    </submittedName>
</protein>
<sequence>MTTSLATNLSQALDSQPSSGPSTTLQLLSDIGIGNVTIGGCVIGDNTVGFVIDTGRSVILSKVSDSAEKTLYLKF</sequence>
<keyword evidence="3" id="KW-1185">Reference proteome</keyword>
<evidence type="ECO:0000313" key="2">
    <source>
        <dbReference type="EMBL" id="KAE8376589.1"/>
    </source>
</evidence>
<proteinExistence type="predicted"/>